<sequence>MATVDAYGRVKGIALGSANITAKSDDGGLSATCAITVQTGVTKIVLSKTADTINVGNNDTLVATITPSNATNQAVTWKSSNPSVATVDQNGKVVAVKTGTTVISVATQDGNKVASCQVTVPNLASSIALNLTSTTIDVGFTQSLNVVFTPSNTTDKKVTWSSDNTSVATVDAYGRVKGIALGSANITAKSDDGGLSAACAVTVQTGVTKIVLSKTTDTINVGNNDTLVAAITPGNATNQAVTWKSSNPSVATVDQNGKVVAVKTGTTVISVATQDGNKVASCQVTVPNLAKGISVNPDITTVNIGVTKTLSVTFRPSDTTDKKVTWSSDNPSVATVDAYGRVKGIAEGSANITATSEDGGFTSTCALLVQTGVTKITLNKTSDIVKVGNSDTLVATITPSDATNQNFTWKSSNPSVATVDTNGNVTAIKPGRAVITVTSEDGNKTASCSVTVIYLS</sequence>
<dbReference type="KEGG" id="dai:Desaci_4344"/>
<feature type="domain" description="BIG2" evidence="1">
    <location>
        <begin position="123"/>
        <end position="200"/>
    </location>
</feature>
<dbReference type="HOGENOM" id="CLU_599535_0_0_9"/>
<dbReference type="Proteomes" id="UP000002892">
    <property type="component" value="Chromosome"/>
</dbReference>
<feature type="domain" description="BIG2" evidence="1">
    <location>
        <begin position="206"/>
        <end position="283"/>
    </location>
</feature>
<organism evidence="2 3">
    <name type="scientific">Desulfosporosinus acidiphilus (strain DSM 22704 / JCM 16185 / SJ4)</name>
    <dbReference type="NCBI Taxonomy" id="646529"/>
    <lineage>
        <taxon>Bacteria</taxon>
        <taxon>Bacillati</taxon>
        <taxon>Bacillota</taxon>
        <taxon>Clostridia</taxon>
        <taxon>Eubacteriales</taxon>
        <taxon>Desulfitobacteriaceae</taxon>
        <taxon>Desulfosporosinus</taxon>
    </lineage>
</organism>
<evidence type="ECO:0000313" key="3">
    <source>
        <dbReference type="Proteomes" id="UP000002892"/>
    </source>
</evidence>
<gene>
    <name evidence="2" type="ordered locus">Desaci_4344</name>
</gene>
<dbReference type="eggNOG" id="COG5492">
    <property type="taxonomic scope" value="Bacteria"/>
</dbReference>
<dbReference type="InterPro" id="IPR045197">
    <property type="entry name" value="NUP210-like"/>
</dbReference>
<evidence type="ECO:0000259" key="1">
    <source>
        <dbReference type="SMART" id="SM00635"/>
    </source>
</evidence>
<feature type="domain" description="BIG2" evidence="1">
    <location>
        <begin position="289"/>
        <end position="366"/>
    </location>
</feature>
<dbReference type="OrthoDB" id="3171015at2"/>
<name>I4DBM0_DESAJ</name>
<reference evidence="2 3" key="1">
    <citation type="journal article" date="2012" name="J. Bacteriol.">
        <title>Complete genome sequences of Desulfosporosinus orientis DSM765T, Desulfosporosinus youngiae DSM17734T, Desulfosporosinus meridiei DSM13257T, and Desulfosporosinus acidiphilus DSM22704T.</title>
        <authorList>
            <person name="Pester M."/>
            <person name="Brambilla E."/>
            <person name="Alazard D."/>
            <person name="Rattei T."/>
            <person name="Weinmaier T."/>
            <person name="Han J."/>
            <person name="Lucas S."/>
            <person name="Lapidus A."/>
            <person name="Cheng J.F."/>
            <person name="Goodwin L."/>
            <person name="Pitluck S."/>
            <person name="Peters L."/>
            <person name="Ovchinnikova G."/>
            <person name="Teshima H."/>
            <person name="Detter J.C."/>
            <person name="Han C.S."/>
            <person name="Tapia R."/>
            <person name="Land M.L."/>
            <person name="Hauser L."/>
            <person name="Kyrpides N.C."/>
            <person name="Ivanova N.N."/>
            <person name="Pagani I."/>
            <person name="Huntmann M."/>
            <person name="Wei C.L."/>
            <person name="Davenport K.W."/>
            <person name="Daligault H."/>
            <person name="Chain P.S."/>
            <person name="Chen A."/>
            <person name="Mavromatis K."/>
            <person name="Markowitz V."/>
            <person name="Szeto E."/>
            <person name="Mikhailova N."/>
            <person name="Pati A."/>
            <person name="Wagner M."/>
            <person name="Woyke T."/>
            <person name="Ollivier B."/>
            <person name="Klenk H.P."/>
            <person name="Spring S."/>
            <person name="Loy A."/>
        </authorList>
    </citation>
    <scope>NUCLEOTIDE SEQUENCE [LARGE SCALE GENOMIC DNA]</scope>
    <source>
        <strain evidence="3">DSM 22704 / JCM 16185 / SJ4</strain>
    </source>
</reference>
<dbReference type="EMBL" id="CP003639">
    <property type="protein sequence ID" value="AFM43194.1"/>
    <property type="molecule type" value="Genomic_DNA"/>
</dbReference>
<dbReference type="PANTHER" id="PTHR23019">
    <property type="entry name" value="NUCLEAR PORE MEMBRANE GLYCOPROTEIN GP210-RELATED"/>
    <property type="match status" value="1"/>
</dbReference>
<feature type="domain" description="BIG2" evidence="1">
    <location>
        <begin position="40"/>
        <end position="117"/>
    </location>
</feature>
<dbReference type="Gene3D" id="2.60.40.1080">
    <property type="match status" value="6"/>
</dbReference>
<keyword evidence="3" id="KW-1185">Reference proteome</keyword>
<evidence type="ECO:0000313" key="2">
    <source>
        <dbReference type="EMBL" id="AFM43194.1"/>
    </source>
</evidence>
<dbReference type="InterPro" id="IPR008964">
    <property type="entry name" value="Invasin/intimin_cell_adhesion"/>
</dbReference>
<dbReference type="Pfam" id="PF02368">
    <property type="entry name" value="Big_2"/>
    <property type="match status" value="6"/>
</dbReference>
<dbReference type="RefSeq" id="WP_014829180.1">
    <property type="nucleotide sequence ID" value="NC_018068.1"/>
</dbReference>
<feature type="domain" description="BIG2" evidence="1">
    <location>
        <begin position="372"/>
        <end position="449"/>
    </location>
</feature>
<protein>
    <submittedName>
        <fullName evidence="2">Ig-like domain-containing surface protein</fullName>
    </submittedName>
</protein>
<accession>I4DBM0</accession>
<dbReference type="SUPFAM" id="SSF49373">
    <property type="entry name" value="Invasin/intimin cell-adhesion fragments"/>
    <property type="match status" value="6"/>
</dbReference>
<dbReference type="PANTHER" id="PTHR23019:SF0">
    <property type="entry name" value="NUCLEAR PORE MEMBRANE GLYCOPROTEIN 210"/>
    <property type="match status" value="1"/>
</dbReference>
<dbReference type="SMART" id="SM00635">
    <property type="entry name" value="BID_2"/>
    <property type="match status" value="5"/>
</dbReference>
<dbReference type="InterPro" id="IPR003343">
    <property type="entry name" value="Big_2"/>
</dbReference>
<proteinExistence type="predicted"/>
<dbReference type="AlphaFoldDB" id="I4DBM0"/>